<dbReference type="EMBL" id="CP097332">
    <property type="protein sequence ID" value="UQX88152.1"/>
    <property type="molecule type" value="Genomic_DNA"/>
</dbReference>
<organism evidence="1 2">
    <name type="scientific">Jatrophihabitans telluris</name>
    <dbReference type="NCBI Taxonomy" id="2038343"/>
    <lineage>
        <taxon>Bacteria</taxon>
        <taxon>Bacillati</taxon>
        <taxon>Actinomycetota</taxon>
        <taxon>Actinomycetes</taxon>
        <taxon>Jatrophihabitantales</taxon>
        <taxon>Jatrophihabitantaceae</taxon>
        <taxon>Jatrophihabitans</taxon>
    </lineage>
</organism>
<accession>A0ABY4QYE7</accession>
<reference evidence="1" key="2">
    <citation type="submission" date="2022-05" db="EMBL/GenBank/DDBJ databases">
        <authorList>
            <person name="Kim J.-S."/>
            <person name="Lee K."/>
            <person name="Suh M."/>
            <person name="Eom M."/>
            <person name="Kim J.-S."/>
            <person name="Kim D.-S."/>
            <person name="Ko S.-H."/>
            <person name="Shin Y."/>
            <person name="Lee J.-S."/>
        </authorList>
    </citation>
    <scope>NUCLEOTIDE SEQUENCE</scope>
    <source>
        <strain evidence="1">N237</strain>
    </source>
</reference>
<keyword evidence="2" id="KW-1185">Reference proteome</keyword>
<dbReference type="RefSeq" id="WP_249771374.1">
    <property type="nucleotide sequence ID" value="NZ_CP097332.1"/>
</dbReference>
<name>A0ABY4QYE7_9ACTN</name>
<evidence type="ECO:0000313" key="1">
    <source>
        <dbReference type="EMBL" id="UQX88152.1"/>
    </source>
</evidence>
<proteinExistence type="predicted"/>
<sequence>MTSDPLEPLLGLPGVSDAVASSRRAVDGLLNNRVLRRRSADVSGESLLRGAWASAVLDGSSATLPQVRQGTAEDPIVQGALRVSAELAPLSETWRSAHRQALARLHALAAADRADPEALGRPRPDREVAHRLDTLAEVLGRTSSPAVIVAAIVQAEIQVLDAFAPASGVVARAAARLTLIERGLDPKSLVTLEVGQQESAAELDAALIGYAGGDPQAVARWLRAFCASVELGARESLAICEAIQRG</sequence>
<gene>
    <name evidence="1" type="ORF">M6D93_17945</name>
</gene>
<dbReference type="Proteomes" id="UP001056336">
    <property type="component" value="Chromosome"/>
</dbReference>
<evidence type="ECO:0008006" key="3">
    <source>
        <dbReference type="Google" id="ProtNLM"/>
    </source>
</evidence>
<protein>
    <recommendedName>
        <fullName evidence="3">Oxidoreductase</fullName>
    </recommendedName>
</protein>
<evidence type="ECO:0000313" key="2">
    <source>
        <dbReference type="Proteomes" id="UP001056336"/>
    </source>
</evidence>
<reference evidence="1" key="1">
    <citation type="journal article" date="2018" name="Int. J. Syst. Evol. Microbiol.">
        <title>Jatrophihabitans telluris sp. nov., isolated from sediment soil of lava forest wetlands and the emended description of the genus Jatrophihabitans.</title>
        <authorList>
            <person name="Lee K.C."/>
            <person name="Suh M.K."/>
            <person name="Eom M.K."/>
            <person name="Kim K.K."/>
            <person name="Kim J.S."/>
            <person name="Kim D.S."/>
            <person name="Ko S.H."/>
            <person name="Shin Y.K."/>
            <person name="Lee J.S."/>
        </authorList>
    </citation>
    <scope>NUCLEOTIDE SEQUENCE</scope>
    <source>
        <strain evidence="1">N237</strain>
    </source>
</reference>